<feature type="domain" description="PNPLA" evidence="7">
    <location>
        <begin position="6"/>
        <end position="202"/>
    </location>
</feature>
<keyword evidence="6" id="KW-0472">Membrane</keyword>
<gene>
    <name evidence="8" type="ORF">GCM10022403_018340</name>
</gene>
<dbReference type="Gene3D" id="3.40.1090.10">
    <property type="entry name" value="Cytosolic phospholipase A2 catalytic domain"/>
    <property type="match status" value="2"/>
</dbReference>
<dbReference type="PROSITE" id="PS51635">
    <property type="entry name" value="PNPLA"/>
    <property type="match status" value="1"/>
</dbReference>
<dbReference type="InterPro" id="IPR016035">
    <property type="entry name" value="Acyl_Trfase/lysoPLipase"/>
</dbReference>
<keyword evidence="1 4" id="KW-0378">Hydrolase</keyword>
<evidence type="ECO:0000256" key="1">
    <source>
        <dbReference type="ARBA" id="ARBA00022801"/>
    </source>
</evidence>
<evidence type="ECO:0000256" key="6">
    <source>
        <dbReference type="SAM" id="Phobius"/>
    </source>
</evidence>
<feature type="region of interest" description="Disordered" evidence="5">
    <location>
        <begin position="264"/>
        <end position="283"/>
    </location>
</feature>
<keyword evidence="3 4" id="KW-0443">Lipid metabolism</keyword>
<accession>A0ABP7H766</accession>
<comment type="caution">
    <text evidence="8">The sequence shown here is derived from an EMBL/GenBank/DDBJ whole genome shotgun (WGS) entry which is preliminary data.</text>
</comment>
<evidence type="ECO:0000256" key="3">
    <source>
        <dbReference type="ARBA" id="ARBA00023098"/>
    </source>
</evidence>
<name>A0ABP7H766_9ACTN</name>
<dbReference type="Proteomes" id="UP001501009">
    <property type="component" value="Unassembled WGS sequence"/>
</dbReference>
<feature type="compositionally biased region" description="Basic and acidic residues" evidence="5">
    <location>
        <begin position="265"/>
        <end position="275"/>
    </location>
</feature>
<evidence type="ECO:0000256" key="5">
    <source>
        <dbReference type="SAM" id="MobiDB-lite"/>
    </source>
</evidence>
<feature type="active site" description="Nucleophile" evidence="4">
    <location>
        <position position="43"/>
    </location>
</feature>
<feature type="short sequence motif" description="GXSXG" evidence="4">
    <location>
        <begin position="41"/>
        <end position="45"/>
    </location>
</feature>
<evidence type="ECO:0000256" key="2">
    <source>
        <dbReference type="ARBA" id="ARBA00022963"/>
    </source>
</evidence>
<dbReference type="RefSeq" id="WP_275779583.1">
    <property type="nucleotide sequence ID" value="NZ_BAABDE010000007.1"/>
</dbReference>
<keyword evidence="6" id="KW-0812">Transmembrane</keyword>
<protein>
    <submittedName>
        <fullName evidence="8">Patatin-like phospholipase family protein</fullName>
    </submittedName>
</protein>
<keyword evidence="2 4" id="KW-0442">Lipid degradation</keyword>
<feature type="short sequence motif" description="GXGXXG" evidence="4">
    <location>
        <begin position="10"/>
        <end position="15"/>
    </location>
</feature>
<evidence type="ECO:0000313" key="8">
    <source>
        <dbReference type="EMBL" id="GAA3783979.1"/>
    </source>
</evidence>
<keyword evidence="6" id="KW-1133">Transmembrane helix</keyword>
<organism evidence="8 9">
    <name type="scientific">Streptomyces coacervatus</name>
    <dbReference type="NCBI Taxonomy" id="647381"/>
    <lineage>
        <taxon>Bacteria</taxon>
        <taxon>Bacillati</taxon>
        <taxon>Actinomycetota</taxon>
        <taxon>Actinomycetes</taxon>
        <taxon>Kitasatosporales</taxon>
        <taxon>Streptomycetaceae</taxon>
        <taxon>Streptomyces</taxon>
    </lineage>
</organism>
<dbReference type="SUPFAM" id="SSF52151">
    <property type="entry name" value="FabD/lysophospholipase-like"/>
    <property type="match status" value="1"/>
</dbReference>
<feature type="short sequence motif" description="DGA/G" evidence="4">
    <location>
        <begin position="188"/>
        <end position="190"/>
    </location>
</feature>
<dbReference type="Pfam" id="PF01734">
    <property type="entry name" value="Patatin"/>
    <property type="match status" value="1"/>
</dbReference>
<dbReference type="EMBL" id="BAABDE010000007">
    <property type="protein sequence ID" value="GAA3783979.1"/>
    <property type="molecule type" value="Genomic_DNA"/>
</dbReference>
<sequence>MAGRALVLGGGGVGGIGWLAGMVYGLSEAGVELGDADVVFGTSAGSAVAAQLLALRTPQELPRELYERQLADPEGEIPARLGTGVMARFVWAALTSRTPEAYGRKVGRMALAARTPTEAARRAAIESRLVSPQWPDGPLRIAAVDTATGTLRVFDKDSGVPLADAVAASCAVPGVWPTWPIEGRRWTDGGVYSPANAHLASGYERVVVLAPIASGGGPLASPAAQGGRLAEQGARVAVVTPSEAAKDAIGRNALDPSVRAAAARAGREQAKDHAGEVAQVWGD</sequence>
<evidence type="ECO:0000313" key="9">
    <source>
        <dbReference type="Proteomes" id="UP001501009"/>
    </source>
</evidence>
<feature type="transmembrane region" description="Helical" evidence="6">
    <location>
        <begin position="7"/>
        <end position="26"/>
    </location>
</feature>
<dbReference type="PANTHER" id="PTHR14226:SF57">
    <property type="entry name" value="BLR7027 PROTEIN"/>
    <property type="match status" value="1"/>
</dbReference>
<dbReference type="InterPro" id="IPR050301">
    <property type="entry name" value="NTE"/>
</dbReference>
<keyword evidence="9" id="KW-1185">Reference proteome</keyword>
<feature type="active site" description="Proton acceptor" evidence="4">
    <location>
        <position position="188"/>
    </location>
</feature>
<dbReference type="InterPro" id="IPR002641">
    <property type="entry name" value="PNPLA_dom"/>
</dbReference>
<dbReference type="PANTHER" id="PTHR14226">
    <property type="entry name" value="NEUROPATHY TARGET ESTERASE/SWISS CHEESE D.MELANOGASTER"/>
    <property type="match status" value="1"/>
</dbReference>
<proteinExistence type="predicted"/>
<evidence type="ECO:0000256" key="4">
    <source>
        <dbReference type="PROSITE-ProRule" id="PRU01161"/>
    </source>
</evidence>
<evidence type="ECO:0000259" key="7">
    <source>
        <dbReference type="PROSITE" id="PS51635"/>
    </source>
</evidence>
<reference evidence="9" key="1">
    <citation type="journal article" date="2019" name="Int. J. Syst. Evol. Microbiol.">
        <title>The Global Catalogue of Microorganisms (GCM) 10K type strain sequencing project: providing services to taxonomists for standard genome sequencing and annotation.</title>
        <authorList>
            <consortium name="The Broad Institute Genomics Platform"/>
            <consortium name="The Broad Institute Genome Sequencing Center for Infectious Disease"/>
            <person name="Wu L."/>
            <person name="Ma J."/>
        </authorList>
    </citation>
    <scope>NUCLEOTIDE SEQUENCE [LARGE SCALE GENOMIC DNA]</scope>
    <source>
        <strain evidence="9">JCM 17138</strain>
    </source>
</reference>